<reference evidence="7" key="1">
    <citation type="journal article" date="2019" name="Int. J. Syst. Evol. Microbiol.">
        <title>The Global Catalogue of Microorganisms (GCM) 10K type strain sequencing project: providing services to taxonomists for standard genome sequencing and annotation.</title>
        <authorList>
            <consortium name="The Broad Institute Genomics Platform"/>
            <consortium name="The Broad Institute Genome Sequencing Center for Infectious Disease"/>
            <person name="Wu L."/>
            <person name="Ma J."/>
        </authorList>
    </citation>
    <scope>NUCLEOTIDE SEQUENCE [LARGE SCALE GENOMIC DNA]</scope>
    <source>
        <strain evidence="7">GH52</strain>
    </source>
</reference>
<dbReference type="InterPro" id="IPR036388">
    <property type="entry name" value="WH-like_DNA-bd_sf"/>
</dbReference>
<evidence type="ECO:0000256" key="4">
    <source>
        <dbReference type="ARBA" id="ARBA00023163"/>
    </source>
</evidence>
<sequence>MISKLDLYRIFVKVAQSESFSDAAKQLFMTQPAVSQSIMQLERELDTRLFYRSPKGATLTSEGRLLFEYIQSAMSLIHTGEQKILEFKNLTIGELKIGVGDTISRYYLLRYLEKFHINYPNIKFKIMNATTMELCSALKSGSLDIAFCNLPLEDAALEQLPCYAIEDIFVVGQQYRYLLEQSQTMDMIIQLPLIFLESKSNSRKYVEEYMASCGVSLAPAFELGSHDLLLEFAKINLGVASVIKQFSLDYLDKQLVFEVPLVKPIPSRNIGICYLRNVPLSIAATRFVEMINGDNSSSHLS</sequence>
<dbReference type="Pfam" id="PF03466">
    <property type="entry name" value="LysR_substrate"/>
    <property type="match status" value="1"/>
</dbReference>
<evidence type="ECO:0000259" key="5">
    <source>
        <dbReference type="PROSITE" id="PS50931"/>
    </source>
</evidence>
<dbReference type="PANTHER" id="PTHR30126:SF64">
    <property type="entry name" value="HTH-TYPE TRANSCRIPTIONAL REGULATOR CITR"/>
    <property type="match status" value="1"/>
</dbReference>
<dbReference type="CDD" id="cd05466">
    <property type="entry name" value="PBP2_LTTR_substrate"/>
    <property type="match status" value="1"/>
</dbReference>
<evidence type="ECO:0000256" key="3">
    <source>
        <dbReference type="ARBA" id="ARBA00023125"/>
    </source>
</evidence>
<dbReference type="RefSeq" id="WP_377774669.1">
    <property type="nucleotide sequence ID" value="NZ_JBHUHO010000040.1"/>
</dbReference>
<dbReference type="SUPFAM" id="SSF53850">
    <property type="entry name" value="Periplasmic binding protein-like II"/>
    <property type="match status" value="1"/>
</dbReference>
<evidence type="ECO:0000313" key="6">
    <source>
        <dbReference type="EMBL" id="MFD2117469.1"/>
    </source>
</evidence>
<comment type="caution">
    <text evidence="6">The sequence shown here is derived from an EMBL/GenBank/DDBJ whole genome shotgun (WGS) entry which is preliminary data.</text>
</comment>
<dbReference type="Gene3D" id="1.10.10.10">
    <property type="entry name" value="Winged helix-like DNA-binding domain superfamily/Winged helix DNA-binding domain"/>
    <property type="match status" value="1"/>
</dbReference>
<keyword evidence="7" id="KW-1185">Reference proteome</keyword>
<keyword evidence="4" id="KW-0804">Transcription</keyword>
<organism evidence="6 7">
    <name type="scientific">Paenibacillus yanchengensis</name>
    <dbReference type="NCBI Taxonomy" id="2035833"/>
    <lineage>
        <taxon>Bacteria</taxon>
        <taxon>Bacillati</taxon>
        <taxon>Bacillota</taxon>
        <taxon>Bacilli</taxon>
        <taxon>Bacillales</taxon>
        <taxon>Paenibacillaceae</taxon>
        <taxon>Paenibacillus</taxon>
    </lineage>
</organism>
<dbReference type="InterPro" id="IPR036390">
    <property type="entry name" value="WH_DNA-bd_sf"/>
</dbReference>
<dbReference type="Proteomes" id="UP001597362">
    <property type="component" value="Unassembled WGS sequence"/>
</dbReference>
<dbReference type="SUPFAM" id="SSF46785">
    <property type="entry name" value="Winged helix' DNA-binding domain"/>
    <property type="match status" value="1"/>
</dbReference>
<keyword evidence="3" id="KW-0238">DNA-binding</keyword>
<comment type="similarity">
    <text evidence="1">Belongs to the LysR transcriptional regulatory family.</text>
</comment>
<evidence type="ECO:0000313" key="7">
    <source>
        <dbReference type="Proteomes" id="UP001597362"/>
    </source>
</evidence>
<proteinExistence type="inferred from homology"/>
<feature type="domain" description="HTH lysR-type" evidence="5">
    <location>
        <begin position="1"/>
        <end position="60"/>
    </location>
</feature>
<dbReference type="InterPro" id="IPR000847">
    <property type="entry name" value="LysR_HTH_N"/>
</dbReference>
<dbReference type="PRINTS" id="PR00039">
    <property type="entry name" value="HTHLYSR"/>
</dbReference>
<dbReference type="EMBL" id="JBHUHO010000040">
    <property type="protein sequence ID" value="MFD2117469.1"/>
    <property type="molecule type" value="Genomic_DNA"/>
</dbReference>
<evidence type="ECO:0000256" key="2">
    <source>
        <dbReference type="ARBA" id="ARBA00023015"/>
    </source>
</evidence>
<gene>
    <name evidence="6" type="ORF">ACFSJH_17195</name>
</gene>
<dbReference type="Pfam" id="PF00126">
    <property type="entry name" value="HTH_1"/>
    <property type="match status" value="1"/>
</dbReference>
<protein>
    <submittedName>
        <fullName evidence="6">LysR family transcriptional regulator</fullName>
    </submittedName>
</protein>
<keyword evidence="2" id="KW-0805">Transcription regulation</keyword>
<dbReference type="PROSITE" id="PS50931">
    <property type="entry name" value="HTH_LYSR"/>
    <property type="match status" value="1"/>
</dbReference>
<dbReference type="Gene3D" id="3.40.190.290">
    <property type="match status" value="1"/>
</dbReference>
<accession>A0ABW4YPR5</accession>
<dbReference type="PANTHER" id="PTHR30126">
    <property type="entry name" value="HTH-TYPE TRANSCRIPTIONAL REGULATOR"/>
    <property type="match status" value="1"/>
</dbReference>
<dbReference type="InterPro" id="IPR005119">
    <property type="entry name" value="LysR_subst-bd"/>
</dbReference>
<evidence type="ECO:0000256" key="1">
    <source>
        <dbReference type="ARBA" id="ARBA00009437"/>
    </source>
</evidence>
<name>A0ABW4YPR5_9BACL</name>